<dbReference type="STRING" id="569365.A0A0D2BTK8"/>
<feature type="domain" description="J" evidence="1">
    <location>
        <begin position="71"/>
        <end position="138"/>
    </location>
</feature>
<evidence type="ECO:0000313" key="3">
    <source>
        <dbReference type="Proteomes" id="UP000054466"/>
    </source>
</evidence>
<dbReference type="CDD" id="cd06257">
    <property type="entry name" value="DnaJ"/>
    <property type="match status" value="1"/>
</dbReference>
<dbReference type="RefSeq" id="XP_016241976.1">
    <property type="nucleotide sequence ID" value="XM_016400379.1"/>
</dbReference>
<dbReference type="InterPro" id="IPR001623">
    <property type="entry name" value="DnaJ_domain"/>
</dbReference>
<proteinExistence type="predicted"/>
<dbReference type="VEuPathDB" id="FungiDB:PV07_12812"/>
<sequence length="140" mass="15697">MKKACQASNLALVPRPVWELGLETTAWTHSAEQLRARLRQTITYPEWLEGKVAGIALKMSGNTAPVADPKGYFQVLGLDPRTVPEGFELLLTACYRTLARTRHPDKTGGETTEEFKKLQEAYEKLSDKTFREQYLAGGLK</sequence>
<dbReference type="Proteomes" id="UP000054466">
    <property type="component" value="Unassembled WGS sequence"/>
</dbReference>
<gene>
    <name evidence="2" type="ORF">PV07_12812</name>
</gene>
<accession>A0A0D2BTK8</accession>
<dbReference type="InterPro" id="IPR036869">
    <property type="entry name" value="J_dom_sf"/>
</dbReference>
<dbReference type="OrthoDB" id="442087at2759"/>
<dbReference type="HOGENOM" id="CLU_1834951_0_0_1"/>
<keyword evidence="3" id="KW-1185">Reference proteome</keyword>
<dbReference type="Pfam" id="PF00226">
    <property type="entry name" value="DnaJ"/>
    <property type="match status" value="1"/>
</dbReference>
<dbReference type="PROSITE" id="PS00636">
    <property type="entry name" value="DNAJ_1"/>
    <property type="match status" value="1"/>
</dbReference>
<reference evidence="2 3" key="1">
    <citation type="submission" date="2015-01" db="EMBL/GenBank/DDBJ databases">
        <title>The Genome Sequence of Cladophialophora immunda CBS83496.</title>
        <authorList>
            <consortium name="The Broad Institute Genomics Platform"/>
            <person name="Cuomo C."/>
            <person name="de Hoog S."/>
            <person name="Gorbushina A."/>
            <person name="Stielow B."/>
            <person name="Teixiera M."/>
            <person name="Abouelleil A."/>
            <person name="Chapman S.B."/>
            <person name="Priest M."/>
            <person name="Young S.K."/>
            <person name="Wortman J."/>
            <person name="Nusbaum C."/>
            <person name="Birren B."/>
        </authorList>
    </citation>
    <scope>NUCLEOTIDE SEQUENCE [LARGE SCALE GENOMIC DNA]</scope>
    <source>
        <strain evidence="2 3">CBS 83496</strain>
    </source>
</reference>
<name>A0A0D2BTK8_9EURO</name>
<dbReference type="Gene3D" id="1.10.287.110">
    <property type="entry name" value="DnaJ domain"/>
    <property type="match status" value="1"/>
</dbReference>
<dbReference type="AlphaFoldDB" id="A0A0D2BTK8"/>
<dbReference type="PROSITE" id="PS50076">
    <property type="entry name" value="DNAJ_2"/>
    <property type="match status" value="1"/>
</dbReference>
<dbReference type="GeneID" id="27352006"/>
<dbReference type="EMBL" id="KN847210">
    <property type="protein sequence ID" value="KIW21760.1"/>
    <property type="molecule type" value="Genomic_DNA"/>
</dbReference>
<protein>
    <recommendedName>
        <fullName evidence="1">J domain-containing protein</fullName>
    </recommendedName>
</protein>
<dbReference type="SUPFAM" id="SSF46565">
    <property type="entry name" value="Chaperone J-domain"/>
    <property type="match status" value="1"/>
</dbReference>
<organism evidence="2 3">
    <name type="scientific">Cladophialophora immunda</name>
    <dbReference type="NCBI Taxonomy" id="569365"/>
    <lineage>
        <taxon>Eukaryota</taxon>
        <taxon>Fungi</taxon>
        <taxon>Dikarya</taxon>
        <taxon>Ascomycota</taxon>
        <taxon>Pezizomycotina</taxon>
        <taxon>Eurotiomycetes</taxon>
        <taxon>Chaetothyriomycetidae</taxon>
        <taxon>Chaetothyriales</taxon>
        <taxon>Herpotrichiellaceae</taxon>
        <taxon>Cladophialophora</taxon>
    </lineage>
</organism>
<dbReference type="SMART" id="SM00271">
    <property type="entry name" value="DnaJ"/>
    <property type="match status" value="1"/>
</dbReference>
<dbReference type="InterPro" id="IPR018253">
    <property type="entry name" value="DnaJ_domain_CS"/>
</dbReference>
<evidence type="ECO:0000259" key="1">
    <source>
        <dbReference type="PROSITE" id="PS50076"/>
    </source>
</evidence>
<evidence type="ECO:0000313" key="2">
    <source>
        <dbReference type="EMBL" id="KIW21760.1"/>
    </source>
</evidence>